<evidence type="ECO:0000313" key="2">
    <source>
        <dbReference type="EMBL" id="QHS95123.1"/>
    </source>
</evidence>
<keyword evidence="1" id="KW-0472">Membrane</keyword>
<dbReference type="AlphaFoldDB" id="A0A6C0BV46"/>
<sequence>MIYILETIFVYLLWVLAFLVGLFITVHVIMQITFFYCVLKVSGMLYFDRCLLNFISKYEDYYVDINMLSGEIIKNVKLICDNNLHMRTGILEYKMPNNSVGAILKGKLKNLSLSEMYVDNNNWNIVKDKIRLPTDIIRYISGYICDKNYKHDKIEKSDDKKYFNII</sequence>
<accession>A0A6C0BV46</accession>
<dbReference type="EMBL" id="MN739240">
    <property type="protein sequence ID" value="QHS95123.1"/>
    <property type="molecule type" value="Genomic_DNA"/>
</dbReference>
<organism evidence="2">
    <name type="scientific">viral metagenome</name>
    <dbReference type="NCBI Taxonomy" id="1070528"/>
    <lineage>
        <taxon>unclassified sequences</taxon>
        <taxon>metagenomes</taxon>
        <taxon>organismal metagenomes</taxon>
    </lineage>
</organism>
<protein>
    <submittedName>
        <fullName evidence="2">Uncharacterized protein</fullName>
    </submittedName>
</protein>
<name>A0A6C0BV46_9ZZZZ</name>
<keyword evidence="1" id="KW-1133">Transmembrane helix</keyword>
<proteinExistence type="predicted"/>
<feature type="transmembrane region" description="Helical" evidence="1">
    <location>
        <begin position="12"/>
        <end position="39"/>
    </location>
</feature>
<evidence type="ECO:0000256" key="1">
    <source>
        <dbReference type="SAM" id="Phobius"/>
    </source>
</evidence>
<keyword evidence="1" id="KW-0812">Transmembrane</keyword>
<reference evidence="2" key="1">
    <citation type="journal article" date="2020" name="Nature">
        <title>Giant virus diversity and host interactions through global metagenomics.</title>
        <authorList>
            <person name="Schulz F."/>
            <person name="Roux S."/>
            <person name="Paez-Espino D."/>
            <person name="Jungbluth S."/>
            <person name="Walsh D.A."/>
            <person name="Denef V.J."/>
            <person name="McMahon K.D."/>
            <person name="Konstantinidis K.T."/>
            <person name="Eloe-Fadrosh E.A."/>
            <person name="Kyrpides N.C."/>
            <person name="Woyke T."/>
        </authorList>
    </citation>
    <scope>NUCLEOTIDE SEQUENCE</scope>
    <source>
        <strain evidence="2">GVMAG-M-3300018428-16</strain>
    </source>
</reference>